<name>A0A9Q0Q3W3_SALPP</name>
<evidence type="ECO:0000313" key="7">
    <source>
        <dbReference type="EMBL" id="KAJ6699507.1"/>
    </source>
</evidence>
<protein>
    <submittedName>
        <fullName evidence="7">TRANSCRIPTION ANTITERMINATION PROTEIN RFAH</fullName>
    </submittedName>
</protein>
<evidence type="ECO:0000256" key="3">
    <source>
        <dbReference type="ARBA" id="ARBA00023163"/>
    </source>
</evidence>
<dbReference type="Pfam" id="PF00467">
    <property type="entry name" value="KOW"/>
    <property type="match status" value="1"/>
</dbReference>
<dbReference type="SUPFAM" id="SSF50104">
    <property type="entry name" value="Translation proteins SH3-like domain"/>
    <property type="match status" value="1"/>
</dbReference>
<evidence type="ECO:0000256" key="1">
    <source>
        <dbReference type="ARBA" id="ARBA00022814"/>
    </source>
</evidence>
<dbReference type="AlphaFoldDB" id="A0A9Q0Q3W3"/>
<comment type="caution">
    <text evidence="7">The sequence shown here is derived from an EMBL/GenBank/DDBJ whole genome shotgun (WGS) entry which is preliminary data.</text>
</comment>
<dbReference type="PANTHER" id="PTHR30265:SF4">
    <property type="entry name" value="KOW MOTIF FAMILY PROTEIN, EXPRESSED"/>
    <property type="match status" value="1"/>
</dbReference>
<dbReference type="CDD" id="cd06091">
    <property type="entry name" value="KOW_NusG"/>
    <property type="match status" value="1"/>
</dbReference>
<evidence type="ECO:0000256" key="4">
    <source>
        <dbReference type="SAM" id="MobiDB-lite"/>
    </source>
</evidence>
<dbReference type="SUPFAM" id="SSF82679">
    <property type="entry name" value="N-utilization substance G protein NusG, N-terminal domain"/>
    <property type="match status" value="1"/>
</dbReference>
<proteinExistence type="predicted"/>
<feature type="region of interest" description="Disordered" evidence="4">
    <location>
        <begin position="147"/>
        <end position="178"/>
    </location>
</feature>
<dbReference type="OrthoDB" id="8300383at2759"/>
<gene>
    <name evidence="7" type="ORF">OIU79_012714</name>
</gene>
<dbReference type="SMART" id="SM00738">
    <property type="entry name" value="NGN"/>
    <property type="match status" value="1"/>
</dbReference>
<feature type="domain" description="NusG-like N-terminal" evidence="5">
    <location>
        <begin position="19"/>
        <end position="112"/>
    </location>
</feature>
<dbReference type="InterPro" id="IPR005824">
    <property type="entry name" value="KOW"/>
</dbReference>
<dbReference type="Gene3D" id="2.30.30.30">
    <property type="match status" value="1"/>
</dbReference>
<dbReference type="InterPro" id="IPR006645">
    <property type="entry name" value="NGN-like_dom"/>
</dbReference>
<dbReference type="InterPro" id="IPR014722">
    <property type="entry name" value="Rib_uL2_dom2"/>
</dbReference>
<dbReference type="GO" id="GO:0031564">
    <property type="term" value="P:transcription antitermination"/>
    <property type="evidence" value="ECO:0007669"/>
    <property type="project" value="UniProtKB-KW"/>
</dbReference>
<keyword evidence="8" id="KW-1185">Reference proteome</keyword>
<feature type="domain" description="KOW" evidence="6">
    <location>
        <begin position="174"/>
        <end position="201"/>
    </location>
</feature>
<dbReference type="InterPro" id="IPR008991">
    <property type="entry name" value="Translation_prot_SH3-like_sf"/>
</dbReference>
<accession>A0A9Q0Q3W3</accession>
<evidence type="ECO:0000313" key="8">
    <source>
        <dbReference type="Proteomes" id="UP001151532"/>
    </source>
</evidence>
<dbReference type="InterPro" id="IPR036735">
    <property type="entry name" value="NGN_dom_sf"/>
</dbReference>
<reference evidence="7" key="1">
    <citation type="submission" date="2022-11" db="EMBL/GenBank/DDBJ databases">
        <authorList>
            <person name="Hyden B.L."/>
            <person name="Feng K."/>
            <person name="Yates T."/>
            <person name="Jawdy S."/>
            <person name="Smart L.B."/>
            <person name="Muchero W."/>
        </authorList>
    </citation>
    <scope>NUCLEOTIDE SEQUENCE</scope>
    <source>
        <tissue evidence="7">Shoot tip</tissue>
    </source>
</reference>
<dbReference type="PANTHER" id="PTHR30265">
    <property type="entry name" value="RHO-INTERACTING TRANSCRIPTION TERMINATION FACTOR NUSG"/>
    <property type="match status" value="1"/>
</dbReference>
<evidence type="ECO:0000259" key="6">
    <source>
        <dbReference type="SMART" id="SM00739"/>
    </source>
</evidence>
<dbReference type="Proteomes" id="UP001151532">
    <property type="component" value="Chromosome 6"/>
</dbReference>
<dbReference type="InterPro" id="IPR043425">
    <property type="entry name" value="NusG-like"/>
</dbReference>
<sequence length="230" mass="25683">MRREKVNLDIIGEKSLKRGPQWWIVRVSRIRGDETADVLARLLARNFPQMDFKVYAPSVKERRKLKNEIHDFARECDGVGGFVGAKVGNTKRQINKPRPVSDNDMEAVFQQAKEEQEKADIAFEEEQQAHGAPNSVKLGSNNITQSFIDSNSERGLRRNSGPLVSSSSRKKDKLPKTGSTVRVVSGTFADFVGSLKKLNRKTGKATVVVTLFGKESLVELDLNEIVAETK</sequence>
<keyword evidence="3" id="KW-0804">Transcription</keyword>
<evidence type="ECO:0000259" key="5">
    <source>
        <dbReference type="SMART" id="SM00738"/>
    </source>
</evidence>
<keyword evidence="2" id="KW-0805">Transcription regulation</keyword>
<keyword evidence="1" id="KW-0889">Transcription antitermination</keyword>
<organism evidence="7 8">
    <name type="scientific">Salix purpurea</name>
    <name type="common">Purple osier willow</name>
    <dbReference type="NCBI Taxonomy" id="77065"/>
    <lineage>
        <taxon>Eukaryota</taxon>
        <taxon>Viridiplantae</taxon>
        <taxon>Streptophyta</taxon>
        <taxon>Embryophyta</taxon>
        <taxon>Tracheophyta</taxon>
        <taxon>Spermatophyta</taxon>
        <taxon>Magnoliopsida</taxon>
        <taxon>eudicotyledons</taxon>
        <taxon>Gunneridae</taxon>
        <taxon>Pentapetalae</taxon>
        <taxon>rosids</taxon>
        <taxon>fabids</taxon>
        <taxon>Malpighiales</taxon>
        <taxon>Salicaceae</taxon>
        <taxon>Saliceae</taxon>
        <taxon>Salix</taxon>
    </lineage>
</organism>
<dbReference type="EMBL" id="JAPFFK010000017">
    <property type="protein sequence ID" value="KAJ6699507.1"/>
    <property type="molecule type" value="Genomic_DNA"/>
</dbReference>
<evidence type="ECO:0000256" key="2">
    <source>
        <dbReference type="ARBA" id="ARBA00023015"/>
    </source>
</evidence>
<dbReference type="SMART" id="SM00739">
    <property type="entry name" value="KOW"/>
    <property type="match status" value="1"/>
</dbReference>
<dbReference type="GO" id="GO:0006354">
    <property type="term" value="P:DNA-templated transcription elongation"/>
    <property type="evidence" value="ECO:0007669"/>
    <property type="project" value="InterPro"/>
</dbReference>
<reference evidence="7" key="2">
    <citation type="journal article" date="2023" name="Int. J. Mol. Sci.">
        <title>De Novo Assembly and Annotation of 11 Diverse Shrub Willow (Salix) Genomes Reveals Novel Gene Organization in Sex-Linked Regions.</title>
        <authorList>
            <person name="Hyden B."/>
            <person name="Feng K."/>
            <person name="Yates T.B."/>
            <person name="Jawdy S."/>
            <person name="Cereghino C."/>
            <person name="Smart L.B."/>
            <person name="Muchero W."/>
        </authorList>
    </citation>
    <scope>NUCLEOTIDE SEQUENCE</scope>
    <source>
        <tissue evidence="7">Shoot tip</tissue>
    </source>
</reference>